<reference evidence="2 3" key="1">
    <citation type="submission" date="2016-11" db="EMBL/GenBank/DDBJ databases">
        <authorList>
            <person name="Jaros S."/>
            <person name="Januszkiewicz K."/>
            <person name="Wedrychowicz H."/>
        </authorList>
    </citation>
    <scope>NUCLEOTIDE SEQUENCE [LARGE SCALE GENOMIC DNA]</scope>
</reference>
<proteinExistence type="predicted"/>
<evidence type="ECO:0000313" key="3">
    <source>
        <dbReference type="Proteomes" id="UP000249464"/>
    </source>
</evidence>
<feature type="region of interest" description="Disordered" evidence="1">
    <location>
        <begin position="84"/>
        <end position="149"/>
    </location>
</feature>
<dbReference type="PANTHER" id="PTHR15396">
    <property type="entry name" value="RIBONUCLEASE P PROTEIN SUBUNIT P40"/>
    <property type="match status" value="1"/>
</dbReference>
<dbReference type="AlphaFoldDB" id="A0A2X0PKG1"/>
<organism evidence="2 3">
    <name type="scientific">Microbotryum silenes-dioicae</name>
    <dbReference type="NCBI Taxonomy" id="796604"/>
    <lineage>
        <taxon>Eukaryota</taxon>
        <taxon>Fungi</taxon>
        <taxon>Dikarya</taxon>
        <taxon>Basidiomycota</taxon>
        <taxon>Pucciniomycotina</taxon>
        <taxon>Microbotryomycetes</taxon>
        <taxon>Microbotryales</taxon>
        <taxon>Microbotryaceae</taxon>
        <taxon>Microbotryum</taxon>
    </lineage>
</organism>
<dbReference type="GO" id="GO:0000447">
    <property type="term" value="P:endonucleolytic cleavage in ITS1 to separate SSU-rRNA from 5.8S rRNA and LSU-rRNA from tricistronic rRNA transcript (SSU-rRNA, 5.8S rRNA, LSU-rRNA)"/>
    <property type="evidence" value="ECO:0007669"/>
    <property type="project" value="TreeGrafter"/>
</dbReference>
<dbReference type="GO" id="GO:0000171">
    <property type="term" value="F:ribonuclease MRP activity"/>
    <property type="evidence" value="ECO:0007669"/>
    <property type="project" value="TreeGrafter"/>
</dbReference>
<dbReference type="Proteomes" id="UP000249464">
    <property type="component" value="Unassembled WGS sequence"/>
</dbReference>
<accession>A0A2X0PKG1</accession>
<protein>
    <submittedName>
        <fullName evidence="2">BQ5605_C020g09134 protein</fullName>
    </submittedName>
</protein>
<evidence type="ECO:0000256" key="1">
    <source>
        <dbReference type="SAM" id="MobiDB-lite"/>
    </source>
</evidence>
<feature type="region of interest" description="Disordered" evidence="1">
    <location>
        <begin position="395"/>
        <end position="423"/>
    </location>
</feature>
<feature type="region of interest" description="Disordered" evidence="1">
    <location>
        <begin position="545"/>
        <end position="581"/>
    </location>
</feature>
<dbReference type="Pfam" id="PF08584">
    <property type="entry name" value="Ribonuc_P_40"/>
    <property type="match status" value="1"/>
</dbReference>
<dbReference type="GO" id="GO:0000172">
    <property type="term" value="C:ribonuclease MRP complex"/>
    <property type="evidence" value="ECO:0007669"/>
    <property type="project" value="TreeGrafter"/>
</dbReference>
<dbReference type="PANTHER" id="PTHR15396:SF1">
    <property type="entry name" value="RIBONUCLEASE P PROTEIN SUBUNIT P40"/>
    <property type="match status" value="1"/>
</dbReference>
<name>A0A2X0PKG1_9BASI</name>
<sequence>MTMRQSRGAVWLVTFFGWDVERELWCVSWDRGARAWNDGPRKMNLAVLSLTSASANNLKTIGRKGEPCDRDKVRLLSLTALQRRTAGSPSYDPHQPRSTTMNGHHQKRSHRAGLAAEKSYYSSGTTTTTLHDNDDDDDDDSKGLHSKQQSKRLEIIHPLGAALPLELEQIIHQQAYFYHLTQLDLSHLLQPQFMNDYIRKGSLLAVSIPTQSKDDAEGDVVAIDGRGRLILNVSKHTYETLGLTGRKSRQLASATRQRFVIELPLSSPSNVCGKSGFERIKSHLRNWPTRSRTDLFTQLDGVASFERSGKEGGKRWDVLMCFVGEDGEWGTFFGGVGVLIGSCETDEVYSSSRIGSLQPIDFPPSLLEAGTRIKRCTANLTKSTTKTVLSPKDCISPPFGSSEPTPSVNKKRRKLMTPSGVPTKRFEERTSTLAKEVEEGTRGMREWIGRARLGDAGSRGLEEEGEEEEEEEGRVVVDMTVMRWTGFFHPFAMKRVLEALLEAQASTIPRTSTPSSTSPPTIFSLLTTLRHPFSHFIKWGKEPLVGTNKRPNGKRVKRGRGRGEEEEASSEAGGGVDLGEGGVTGIEIWFGGRKERSEKDDQVGWSLWEWQ</sequence>
<evidence type="ECO:0000313" key="2">
    <source>
        <dbReference type="EMBL" id="SGZ17638.1"/>
    </source>
</evidence>
<feature type="compositionally biased region" description="Gly residues" evidence="1">
    <location>
        <begin position="572"/>
        <end position="581"/>
    </location>
</feature>
<dbReference type="GO" id="GO:0001682">
    <property type="term" value="P:tRNA 5'-leader removal"/>
    <property type="evidence" value="ECO:0007669"/>
    <property type="project" value="InterPro"/>
</dbReference>
<feature type="compositionally biased region" description="Basic residues" evidence="1">
    <location>
        <begin position="551"/>
        <end position="560"/>
    </location>
</feature>
<keyword evidence="3" id="KW-1185">Reference proteome</keyword>
<dbReference type="EMBL" id="FQNC01000082">
    <property type="protein sequence ID" value="SGZ17638.1"/>
    <property type="molecule type" value="Genomic_DNA"/>
</dbReference>
<dbReference type="GO" id="GO:0030681">
    <property type="term" value="C:multimeric ribonuclease P complex"/>
    <property type="evidence" value="ECO:0007669"/>
    <property type="project" value="TreeGrafter"/>
</dbReference>
<dbReference type="InterPro" id="IPR013893">
    <property type="entry name" value="RNase_P_Rpp40"/>
</dbReference>
<dbReference type="GO" id="GO:0004526">
    <property type="term" value="F:ribonuclease P activity"/>
    <property type="evidence" value="ECO:0007669"/>
    <property type="project" value="TreeGrafter"/>
</dbReference>
<dbReference type="STRING" id="796604.A0A2X0PKG1"/>
<gene>
    <name evidence="2" type="primary">BQ5605_C020g09134</name>
    <name evidence="2" type="ORF">BQ5605_C020G09134</name>
</gene>